<dbReference type="Gene3D" id="3.40.640.10">
    <property type="entry name" value="Type I PLP-dependent aspartate aminotransferase-like (Major domain)"/>
    <property type="match status" value="1"/>
</dbReference>
<evidence type="ECO:0000259" key="8">
    <source>
        <dbReference type="Pfam" id="PF00155"/>
    </source>
</evidence>
<evidence type="ECO:0000256" key="3">
    <source>
        <dbReference type="ARBA" id="ARBA00022576"/>
    </source>
</evidence>
<gene>
    <name evidence="9" type="ORF">ACFPOD_11335</name>
</gene>
<sequence length="396" mass="43238">MPNPSSRIAGIVPSGKNGWEIHFAAMTRKQAGDKVIMLSVGDHDFDTPEGTVEACVNAVRGGHHHYTQLPGLPRLRRALAKLSEECTATETSADEIMVTIGGQGALYAAFQGVLDPGDHAVIVSPYYATYPGTVRAAGGRYTEIETHAENDFEPSLEEIEAALEPDTRAILINSPNNPTGAVYSRATIERIADICRKRDLWLLSDEVYWTIRSEKEHLSPRALPGMKERTLVINSLSKSHGMTGWRVGWLTGPAEMIAVLTNLNLVATYGLPDFTSHAAIAAAENGFGLREIADLYTKRRKAFLEAIRGLNDVVVRGSEGGMYVMLDIRAIESDCERFAWDFLGAENVAVLPGASFGDAAKGHIRISMCQDEETLREAAKRLQRFITARLGRSAAE</sequence>
<evidence type="ECO:0000256" key="2">
    <source>
        <dbReference type="ARBA" id="ARBA00007441"/>
    </source>
</evidence>
<evidence type="ECO:0000256" key="4">
    <source>
        <dbReference type="ARBA" id="ARBA00022679"/>
    </source>
</evidence>
<dbReference type="InterPro" id="IPR015421">
    <property type="entry name" value="PyrdxlP-dep_Trfase_major"/>
</dbReference>
<dbReference type="InterPro" id="IPR015424">
    <property type="entry name" value="PyrdxlP-dep_Trfase"/>
</dbReference>
<dbReference type="PROSITE" id="PS00105">
    <property type="entry name" value="AA_TRANSFER_CLASS_1"/>
    <property type="match status" value="1"/>
</dbReference>
<evidence type="ECO:0000313" key="10">
    <source>
        <dbReference type="Proteomes" id="UP001596107"/>
    </source>
</evidence>
<evidence type="ECO:0000256" key="1">
    <source>
        <dbReference type="ARBA" id="ARBA00001933"/>
    </source>
</evidence>
<comment type="caution">
    <text evidence="9">The sequence shown here is derived from an EMBL/GenBank/DDBJ whole genome shotgun (WGS) entry which is preliminary data.</text>
</comment>
<dbReference type="EMBL" id="JBHSNB010000002">
    <property type="protein sequence ID" value="MFC5585706.1"/>
    <property type="molecule type" value="Genomic_DNA"/>
</dbReference>
<comment type="catalytic activity">
    <reaction evidence="6">
        <text>L-aspartate + 2-oxoglutarate = oxaloacetate + L-glutamate</text>
        <dbReference type="Rhea" id="RHEA:21824"/>
        <dbReference type="ChEBI" id="CHEBI:16452"/>
        <dbReference type="ChEBI" id="CHEBI:16810"/>
        <dbReference type="ChEBI" id="CHEBI:29985"/>
        <dbReference type="ChEBI" id="CHEBI:29991"/>
        <dbReference type="EC" id="2.6.1.1"/>
    </reaction>
</comment>
<dbReference type="InterPro" id="IPR050596">
    <property type="entry name" value="AspAT/PAT-like"/>
</dbReference>
<dbReference type="GO" id="GO:0008483">
    <property type="term" value="F:transaminase activity"/>
    <property type="evidence" value="ECO:0007669"/>
    <property type="project" value="UniProtKB-KW"/>
</dbReference>
<evidence type="ECO:0000313" key="9">
    <source>
        <dbReference type="EMBL" id="MFC5585706.1"/>
    </source>
</evidence>
<keyword evidence="10" id="KW-1185">Reference proteome</keyword>
<evidence type="ECO:0000256" key="7">
    <source>
        <dbReference type="RuleBase" id="RU000481"/>
    </source>
</evidence>
<dbReference type="Pfam" id="PF00155">
    <property type="entry name" value="Aminotran_1_2"/>
    <property type="match status" value="1"/>
</dbReference>
<dbReference type="PANTHER" id="PTHR46383">
    <property type="entry name" value="ASPARTATE AMINOTRANSFERASE"/>
    <property type="match status" value="1"/>
</dbReference>
<keyword evidence="3 7" id="KW-0032">Aminotransferase</keyword>
<dbReference type="Proteomes" id="UP001596107">
    <property type="component" value="Unassembled WGS sequence"/>
</dbReference>
<comment type="similarity">
    <text evidence="2 7">Belongs to the class-I pyridoxal-phosphate-dependent aminotransferase family.</text>
</comment>
<dbReference type="EC" id="2.6.1.-" evidence="7"/>
<proteinExistence type="inferred from homology"/>
<comment type="cofactor">
    <cofactor evidence="1 7">
        <name>pyridoxal 5'-phosphate</name>
        <dbReference type="ChEBI" id="CHEBI:597326"/>
    </cofactor>
</comment>
<organism evidence="9 10">
    <name type="scientific">Nitratireductor kimnyeongensis</name>
    <dbReference type="NCBI Taxonomy" id="430679"/>
    <lineage>
        <taxon>Bacteria</taxon>
        <taxon>Pseudomonadati</taxon>
        <taxon>Pseudomonadota</taxon>
        <taxon>Alphaproteobacteria</taxon>
        <taxon>Hyphomicrobiales</taxon>
        <taxon>Phyllobacteriaceae</taxon>
        <taxon>Nitratireductor</taxon>
    </lineage>
</organism>
<dbReference type="CDD" id="cd00609">
    <property type="entry name" value="AAT_like"/>
    <property type="match status" value="1"/>
</dbReference>
<keyword evidence="5" id="KW-0663">Pyridoxal phosphate</keyword>
<protein>
    <recommendedName>
        <fullName evidence="7">Aminotransferase</fullName>
        <ecNumber evidence="7">2.6.1.-</ecNumber>
    </recommendedName>
</protein>
<dbReference type="SUPFAM" id="SSF53383">
    <property type="entry name" value="PLP-dependent transferases"/>
    <property type="match status" value="1"/>
</dbReference>
<dbReference type="InterPro" id="IPR004839">
    <property type="entry name" value="Aminotransferase_I/II_large"/>
</dbReference>
<dbReference type="PANTHER" id="PTHR46383:SF1">
    <property type="entry name" value="ASPARTATE AMINOTRANSFERASE"/>
    <property type="match status" value="1"/>
</dbReference>
<feature type="domain" description="Aminotransferase class I/classII large" evidence="8">
    <location>
        <begin position="34"/>
        <end position="382"/>
    </location>
</feature>
<accession>A0ABW0T8N3</accession>
<evidence type="ECO:0000256" key="5">
    <source>
        <dbReference type="ARBA" id="ARBA00022898"/>
    </source>
</evidence>
<evidence type="ECO:0000256" key="6">
    <source>
        <dbReference type="ARBA" id="ARBA00049185"/>
    </source>
</evidence>
<dbReference type="RefSeq" id="WP_223021015.1">
    <property type="nucleotide sequence ID" value="NZ_CP078143.1"/>
</dbReference>
<reference evidence="10" key="1">
    <citation type="journal article" date="2019" name="Int. J. Syst. Evol. Microbiol.">
        <title>The Global Catalogue of Microorganisms (GCM) 10K type strain sequencing project: providing services to taxonomists for standard genome sequencing and annotation.</title>
        <authorList>
            <consortium name="The Broad Institute Genomics Platform"/>
            <consortium name="The Broad Institute Genome Sequencing Center for Infectious Disease"/>
            <person name="Wu L."/>
            <person name="Ma J."/>
        </authorList>
    </citation>
    <scope>NUCLEOTIDE SEQUENCE [LARGE SCALE GENOMIC DNA]</scope>
    <source>
        <strain evidence="10">JCM 3366</strain>
    </source>
</reference>
<keyword evidence="4 7" id="KW-0808">Transferase</keyword>
<name>A0ABW0T8N3_9HYPH</name>
<dbReference type="InterPro" id="IPR004838">
    <property type="entry name" value="NHTrfase_class1_PyrdxlP-BS"/>
</dbReference>